<dbReference type="SUPFAM" id="SSF48403">
    <property type="entry name" value="Ankyrin repeat"/>
    <property type="match status" value="1"/>
</dbReference>
<proteinExistence type="predicted"/>
<dbReference type="Gene3D" id="1.25.40.20">
    <property type="entry name" value="Ankyrin repeat-containing domain"/>
    <property type="match status" value="1"/>
</dbReference>
<dbReference type="Pfam" id="PF00023">
    <property type="entry name" value="Ank"/>
    <property type="match status" value="1"/>
</dbReference>
<name>A0A1L9V815_ASPGL</name>
<dbReference type="EMBL" id="KV878913">
    <property type="protein sequence ID" value="OJJ80035.1"/>
    <property type="molecule type" value="Genomic_DNA"/>
</dbReference>
<dbReference type="OrthoDB" id="4342612at2759"/>
<gene>
    <name evidence="1" type="ORF">ASPGLDRAFT_51951</name>
</gene>
<dbReference type="Proteomes" id="UP000184300">
    <property type="component" value="Unassembled WGS sequence"/>
</dbReference>
<keyword evidence="2" id="KW-1185">Reference proteome</keyword>
<dbReference type="GeneID" id="34463903"/>
<evidence type="ECO:0000313" key="2">
    <source>
        <dbReference type="Proteomes" id="UP000184300"/>
    </source>
</evidence>
<protein>
    <submittedName>
        <fullName evidence="1">Uncharacterized protein</fullName>
    </submittedName>
</protein>
<dbReference type="InterPro" id="IPR002110">
    <property type="entry name" value="Ankyrin_rpt"/>
</dbReference>
<reference evidence="2" key="1">
    <citation type="journal article" date="2017" name="Genome Biol.">
        <title>Comparative genomics reveals high biological diversity and specific adaptations in the industrially and medically important fungal genus Aspergillus.</title>
        <authorList>
            <person name="de Vries R.P."/>
            <person name="Riley R."/>
            <person name="Wiebenga A."/>
            <person name="Aguilar-Osorio G."/>
            <person name="Amillis S."/>
            <person name="Uchima C.A."/>
            <person name="Anderluh G."/>
            <person name="Asadollahi M."/>
            <person name="Askin M."/>
            <person name="Barry K."/>
            <person name="Battaglia E."/>
            <person name="Bayram O."/>
            <person name="Benocci T."/>
            <person name="Braus-Stromeyer S.A."/>
            <person name="Caldana C."/>
            <person name="Canovas D."/>
            <person name="Cerqueira G.C."/>
            <person name="Chen F."/>
            <person name="Chen W."/>
            <person name="Choi C."/>
            <person name="Clum A."/>
            <person name="Dos Santos R.A."/>
            <person name="Damasio A.R."/>
            <person name="Diallinas G."/>
            <person name="Emri T."/>
            <person name="Fekete E."/>
            <person name="Flipphi M."/>
            <person name="Freyberg S."/>
            <person name="Gallo A."/>
            <person name="Gournas C."/>
            <person name="Habgood R."/>
            <person name="Hainaut M."/>
            <person name="Harispe M.L."/>
            <person name="Henrissat B."/>
            <person name="Hilden K.S."/>
            <person name="Hope R."/>
            <person name="Hossain A."/>
            <person name="Karabika E."/>
            <person name="Karaffa L."/>
            <person name="Karanyi Z."/>
            <person name="Krasevec N."/>
            <person name="Kuo A."/>
            <person name="Kusch H."/>
            <person name="LaButti K."/>
            <person name="Lagendijk E.L."/>
            <person name="Lapidus A."/>
            <person name="Levasseur A."/>
            <person name="Lindquist E."/>
            <person name="Lipzen A."/>
            <person name="Logrieco A.F."/>
            <person name="MacCabe A."/>
            <person name="Maekelae M.R."/>
            <person name="Malavazi I."/>
            <person name="Melin P."/>
            <person name="Meyer V."/>
            <person name="Mielnichuk N."/>
            <person name="Miskei M."/>
            <person name="Molnar A.P."/>
            <person name="Mule G."/>
            <person name="Ngan C.Y."/>
            <person name="Orejas M."/>
            <person name="Orosz E."/>
            <person name="Ouedraogo J.P."/>
            <person name="Overkamp K.M."/>
            <person name="Park H.-S."/>
            <person name="Perrone G."/>
            <person name="Piumi F."/>
            <person name="Punt P.J."/>
            <person name="Ram A.F."/>
            <person name="Ramon A."/>
            <person name="Rauscher S."/>
            <person name="Record E."/>
            <person name="Riano-Pachon D.M."/>
            <person name="Robert V."/>
            <person name="Roehrig J."/>
            <person name="Ruller R."/>
            <person name="Salamov A."/>
            <person name="Salih N.S."/>
            <person name="Samson R.A."/>
            <person name="Sandor E."/>
            <person name="Sanguinetti M."/>
            <person name="Schuetze T."/>
            <person name="Sepcic K."/>
            <person name="Shelest E."/>
            <person name="Sherlock G."/>
            <person name="Sophianopoulou V."/>
            <person name="Squina F.M."/>
            <person name="Sun H."/>
            <person name="Susca A."/>
            <person name="Todd R.B."/>
            <person name="Tsang A."/>
            <person name="Unkles S.E."/>
            <person name="van de Wiele N."/>
            <person name="van Rossen-Uffink D."/>
            <person name="Oliveira J.V."/>
            <person name="Vesth T.C."/>
            <person name="Visser J."/>
            <person name="Yu J.-H."/>
            <person name="Zhou M."/>
            <person name="Andersen M.R."/>
            <person name="Archer D.B."/>
            <person name="Baker S.E."/>
            <person name="Benoit I."/>
            <person name="Brakhage A.A."/>
            <person name="Braus G.H."/>
            <person name="Fischer R."/>
            <person name="Frisvad J.C."/>
            <person name="Goldman G.H."/>
            <person name="Houbraken J."/>
            <person name="Oakley B."/>
            <person name="Pocsi I."/>
            <person name="Scazzocchio C."/>
            <person name="Seiboth B."/>
            <person name="vanKuyk P.A."/>
            <person name="Wortman J."/>
            <person name="Dyer P.S."/>
            <person name="Grigoriev I.V."/>
        </authorList>
    </citation>
    <scope>NUCLEOTIDE SEQUENCE [LARGE SCALE GENOMIC DNA]</scope>
    <source>
        <strain evidence="2">CBS 516.65</strain>
    </source>
</reference>
<accession>A0A1L9V815</accession>
<organism evidence="1 2">
    <name type="scientific">Aspergillus glaucus CBS 516.65</name>
    <dbReference type="NCBI Taxonomy" id="1160497"/>
    <lineage>
        <taxon>Eukaryota</taxon>
        <taxon>Fungi</taxon>
        <taxon>Dikarya</taxon>
        <taxon>Ascomycota</taxon>
        <taxon>Pezizomycotina</taxon>
        <taxon>Eurotiomycetes</taxon>
        <taxon>Eurotiomycetidae</taxon>
        <taxon>Eurotiales</taxon>
        <taxon>Aspergillaceae</taxon>
        <taxon>Aspergillus</taxon>
        <taxon>Aspergillus subgen. Aspergillus</taxon>
    </lineage>
</organism>
<dbReference type="InterPro" id="IPR036770">
    <property type="entry name" value="Ankyrin_rpt-contain_sf"/>
</dbReference>
<dbReference type="VEuPathDB" id="FungiDB:ASPGLDRAFT_51951"/>
<dbReference type="AlphaFoldDB" id="A0A1L9V815"/>
<sequence>MLVQLGADVNEAGGKFGNPLQAACFGGHDEAVQKLLNYGADPYAGGLFKCAFTVVCMGNN</sequence>
<dbReference type="RefSeq" id="XP_022396733.1">
    <property type="nucleotide sequence ID" value="XM_022547642.1"/>
</dbReference>
<evidence type="ECO:0000313" key="1">
    <source>
        <dbReference type="EMBL" id="OJJ80035.1"/>
    </source>
</evidence>